<dbReference type="InterPro" id="IPR005829">
    <property type="entry name" value="Sugar_transporter_CS"/>
</dbReference>
<feature type="transmembrane region" description="Helical" evidence="7">
    <location>
        <begin position="242"/>
        <end position="267"/>
    </location>
</feature>
<evidence type="ECO:0000259" key="8">
    <source>
        <dbReference type="PROSITE" id="PS50850"/>
    </source>
</evidence>
<dbReference type="InterPro" id="IPR036259">
    <property type="entry name" value="MFS_trans_sf"/>
</dbReference>
<name>A0A1Q9LPC5_9PSEU</name>
<evidence type="ECO:0000256" key="6">
    <source>
        <dbReference type="ARBA" id="ARBA00023136"/>
    </source>
</evidence>
<feature type="transmembrane region" description="Helical" evidence="7">
    <location>
        <begin position="120"/>
        <end position="146"/>
    </location>
</feature>
<comment type="subcellular location">
    <subcellularLocation>
        <location evidence="1">Cell membrane</location>
        <topology evidence="1">Multi-pass membrane protein</topology>
    </subcellularLocation>
</comment>
<dbReference type="SUPFAM" id="SSF103473">
    <property type="entry name" value="MFS general substrate transporter"/>
    <property type="match status" value="1"/>
</dbReference>
<dbReference type="PROSITE" id="PS50850">
    <property type="entry name" value="MFS"/>
    <property type="match status" value="1"/>
</dbReference>
<dbReference type="Proteomes" id="UP000186040">
    <property type="component" value="Unassembled WGS sequence"/>
</dbReference>
<dbReference type="GO" id="GO:0022857">
    <property type="term" value="F:transmembrane transporter activity"/>
    <property type="evidence" value="ECO:0007669"/>
    <property type="project" value="InterPro"/>
</dbReference>
<evidence type="ECO:0000313" key="10">
    <source>
        <dbReference type="Proteomes" id="UP000186040"/>
    </source>
</evidence>
<proteinExistence type="predicted"/>
<dbReference type="PANTHER" id="PTHR43045">
    <property type="entry name" value="SHIKIMATE TRANSPORTER"/>
    <property type="match status" value="1"/>
</dbReference>
<keyword evidence="6 7" id="KW-0472">Membrane</keyword>
<organism evidence="9 10">
    <name type="scientific">Actinokineospora bangkokensis</name>
    <dbReference type="NCBI Taxonomy" id="1193682"/>
    <lineage>
        <taxon>Bacteria</taxon>
        <taxon>Bacillati</taxon>
        <taxon>Actinomycetota</taxon>
        <taxon>Actinomycetes</taxon>
        <taxon>Pseudonocardiales</taxon>
        <taxon>Pseudonocardiaceae</taxon>
        <taxon>Actinokineospora</taxon>
    </lineage>
</organism>
<keyword evidence="4 7" id="KW-0812">Transmembrane</keyword>
<feature type="transmembrane region" description="Helical" evidence="7">
    <location>
        <begin position="35"/>
        <end position="54"/>
    </location>
</feature>
<evidence type="ECO:0000256" key="5">
    <source>
        <dbReference type="ARBA" id="ARBA00022989"/>
    </source>
</evidence>
<dbReference type="Gene3D" id="1.20.1250.20">
    <property type="entry name" value="MFS general substrate transporter like domains"/>
    <property type="match status" value="2"/>
</dbReference>
<feature type="transmembrane region" description="Helical" evidence="7">
    <location>
        <begin position="376"/>
        <end position="396"/>
    </location>
</feature>
<accession>A0A1Q9LPC5</accession>
<evidence type="ECO:0000256" key="4">
    <source>
        <dbReference type="ARBA" id="ARBA00022692"/>
    </source>
</evidence>
<evidence type="ECO:0000313" key="9">
    <source>
        <dbReference type="EMBL" id="OLR93907.1"/>
    </source>
</evidence>
<feature type="transmembrane region" description="Helical" evidence="7">
    <location>
        <begin position="336"/>
        <end position="364"/>
    </location>
</feature>
<dbReference type="EMBL" id="MKQR01000009">
    <property type="protein sequence ID" value="OLR93907.1"/>
    <property type="molecule type" value="Genomic_DNA"/>
</dbReference>
<feature type="transmembrane region" description="Helical" evidence="7">
    <location>
        <begin position="402"/>
        <end position="423"/>
    </location>
</feature>
<dbReference type="Pfam" id="PF07690">
    <property type="entry name" value="MFS_1"/>
    <property type="match status" value="1"/>
</dbReference>
<dbReference type="PANTHER" id="PTHR43045:SF1">
    <property type="entry name" value="SHIKIMATE TRANSPORTER"/>
    <property type="match status" value="1"/>
</dbReference>
<evidence type="ECO:0000256" key="1">
    <source>
        <dbReference type="ARBA" id="ARBA00004651"/>
    </source>
</evidence>
<feature type="transmembrane region" description="Helical" evidence="7">
    <location>
        <begin position="279"/>
        <end position="299"/>
    </location>
</feature>
<feature type="domain" description="Major facilitator superfamily (MFS) profile" evidence="8">
    <location>
        <begin position="20"/>
        <end position="425"/>
    </location>
</feature>
<keyword evidence="5 7" id="KW-1133">Transmembrane helix</keyword>
<keyword evidence="3" id="KW-1003">Cell membrane</keyword>
<feature type="transmembrane region" description="Helical" evidence="7">
    <location>
        <begin position="311"/>
        <end position="330"/>
    </location>
</feature>
<feature type="transmembrane region" description="Helical" evidence="7">
    <location>
        <begin position="60"/>
        <end position="81"/>
    </location>
</feature>
<keyword evidence="10" id="KW-1185">Reference proteome</keyword>
<dbReference type="AlphaFoldDB" id="A0A1Q9LPC5"/>
<gene>
    <name evidence="9" type="ORF">BJP25_15415</name>
</gene>
<feature type="transmembrane region" description="Helical" evidence="7">
    <location>
        <begin position="192"/>
        <end position="211"/>
    </location>
</feature>
<dbReference type="GO" id="GO:0005886">
    <property type="term" value="C:plasma membrane"/>
    <property type="evidence" value="ECO:0007669"/>
    <property type="project" value="UniProtKB-SubCell"/>
</dbReference>
<feature type="transmembrane region" description="Helical" evidence="7">
    <location>
        <begin position="93"/>
        <end position="114"/>
    </location>
</feature>
<dbReference type="InterPro" id="IPR011701">
    <property type="entry name" value="MFS"/>
</dbReference>
<protein>
    <recommendedName>
        <fullName evidence="8">Major facilitator superfamily (MFS) profile domain-containing protein</fullName>
    </recommendedName>
</protein>
<evidence type="ECO:0000256" key="7">
    <source>
        <dbReference type="SAM" id="Phobius"/>
    </source>
</evidence>
<evidence type="ECO:0000256" key="2">
    <source>
        <dbReference type="ARBA" id="ARBA00022448"/>
    </source>
</evidence>
<keyword evidence="2" id="KW-0813">Transport</keyword>
<comment type="caution">
    <text evidence="9">The sequence shown here is derived from an EMBL/GenBank/DDBJ whole genome shotgun (WGS) entry which is preliminary data.</text>
</comment>
<dbReference type="STRING" id="1193682.BJP25_15415"/>
<reference evidence="9 10" key="1">
    <citation type="submission" date="2016-10" db="EMBL/GenBank/DDBJ databases">
        <title>The Draft Genome Sequence of Actinokineospora bangkokensis 44EHWT reveals the biosynthetic pathway of antifungal compounds Thailandins with unusual extender unit butylmalonyl-CoA.</title>
        <authorList>
            <person name="Greule A."/>
            <person name="Intra B."/>
            <person name="Flemming S."/>
            <person name="Rommel M.G."/>
            <person name="Panbangred W."/>
            <person name="Bechthold A."/>
        </authorList>
    </citation>
    <scope>NUCLEOTIDE SEQUENCE [LARGE SCALE GENOMIC DNA]</scope>
    <source>
        <strain evidence="9 10">44EHW</strain>
    </source>
</reference>
<sequence length="439" mass="45576">MGTEDTTTAAGRAPLGPRGVAAASLIGTTIEYYDFTVYSTSVVVVLGALFFPAADPLVSSLVALSTIGVGFLARPVGGLLFAHFGDRWGRRGALVVSLVLMGASTVAVGLLPTYAEVGVLAPVLLVALRFVQGLAVGGEWGGAVLLAVEHAPREKRSFYGSFPMFGSPLGILSSAGVIALFQLMPAEQFRAWGWRMPFLLSVVLLAVGLYVRLRVSETTQFLAARQERAVVRVPLVDVLRRFWPAVLVGAGVSFLPHAGYIVATFLPSLATTAYGLPKSAATTALIIASALMVVALYAFGRRLDRHEPSGFTALSGVLVALWAFPAFLIAESGGTAGLVVAVSVNFVFNSAAIAAVPALVARLFPANVRYTGISTAYQLAAVVGGGLLPILVSYLVKTTGGAFWPAAALMSASGLLAIGAAAWCRRLPVLADEVATTPA</sequence>
<evidence type="ECO:0000256" key="3">
    <source>
        <dbReference type="ARBA" id="ARBA00022475"/>
    </source>
</evidence>
<dbReference type="InterPro" id="IPR020846">
    <property type="entry name" value="MFS_dom"/>
</dbReference>
<dbReference type="PROSITE" id="PS00217">
    <property type="entry name" value="SUGAR_TRANSPORT_2"/>
    <property type="match status" value="1"/>
</dbReference>
<feature type="transmembrane region" description="Helical" evidence="7">
    <location>
        <begin position="158"/>
        <end position="180"/>
    </location>
</feature>